<evidence type="ECO:0000256" key="1">
    <source>
        <dbReference type="ARBA" id="ARBA00010458"/>
    </source>
</evidence>
<feature type="domain" description="HotDog ACOT-type" evidence="5">
    <location>
        <begin position="344"/>
        <end position="460"/>
    </location>
</feature>
<keyword evidence="7" id="KW-1185">Reference proteome</keyword>
<protein>
    <recommendedName>
        <fullName evidence="5">HotDog ACOT-type domain-containing protein</fullName>
    </recommendedName>
</protein>
<name>A0A8H7SWW8_9FUNG</name>
<dbReference type="PROSITE" id="PS51770">
    <property type="entry name" value="HOTDOG_ACOT"/>
    <property type="match status" value="2"/>
</dbReference>
<keyword evidence="2" id="KW-0677">Repeat</keyword>
<dbReference type="SUPFAM" id="SSF54637">
    <property type="entry name" value="Thioesterase/thiol ester dehydrase-isomerase"/>
    <property type="match status" value="2"/>
</dbReference>
<dbReference type="GO" id="GO:0006637">
    <property type="term" value="P:acyl-CoA metabolic process"/>
    <property type="evidence" value="ECO:0007669"/>
    <property type="project" value="TreeGrafter"/>
</dbReference>
<keyword evidence="3" id="KW-0378">Hydrolase</keyword>
<evidence type="ECO:0000256" key="2">
    <source>
        <dbReference type="ARBA" id="ARBA00022737"/>
    </source>
</evidence>
<sequence length="503" mass="57303">MWHTCQRYQQPLQKAFSHGQFKQFVNKHALLRVATLHSSRKMSNTNGKIFIYYFRKQIIQLLFDQAVPATVYTVRPKGFWMDKILEHESKKQVPSSAPPKPRKLIDKTMSDSYIEEYLPFKSNPKLLDEYIFSDGKIRTGKLLEDLDALAGAIGYKHIDNGDQDAPPITIVTASVDRLDLFLPEAGIENYNLSGHVSYVGNSSMEIFIKAETVPGSVEGTYIRDGMDNPENLGILTKNTVLATRFTMVALDSVTQKPTKINPLKLTSPAEERLFEMAEANKKRKKRAAETSLLRQPPTPEERLDIHDIFLQYSQYINGTGDDAFTSSQSSDEMQPLPSNLVWMCDTKIESNFLMQPQDRNIHNNIFGGYLMRRAYELAYANTALFMKTSSPTLLSMDEVTFRKPVHVGTLLNLRSGIVLSEGYPHRSVQVRVIAEVINIEKGTRETTNVFHFTLASGDDKVKLRRILPKTYAETMLWIDAKRRRFQGIHARHAMLEAGIEQQY</sequence>
<dbReference type="EMBL" id="JAEPRE010000010">
    <property type="protein sequence ID" value="KAG2237049.1"/>
    <property type="molecule type" value="Genomic_DNA"/>
</dbReference>
<evidence type="ECO:0000259" key="5">
    <source>
        <dbReference type="PROSITE" id="PS51770"/>
    </source>
</evidence>
<dbReference type="InterPro" id="IPR033120">
    <property type="entry name" value="HOTDOG_ACOT"/>
</dbReference>
<comment type="caution">
    <text evidence="6">The sequence shown here is derived from an EMBL/GenBank/DDBJ whole genome shotgun (WGS) entry which is preliminary data.</text>
</comment>
<evidence type="ECO:0000256" key="4">
    <source>
        <dbReference type="ARBA" id="ARBA00022946"/>
    </source>
</evidence>
<dbReference type="GO" id="GO:0047617">
    <property type="term" value="F:fatty acyl-CoA hydrolase activity"/>
    <property type="evidence" value="ECO:0007669"/>
    <property type="project" value="TreeGrafter"/>
</dbReference>
<accession>A0A8H7SWW8</accession>
<keyword evidence="4" id="KW-0809">Transit peptide</keyword>
<dbReference type="Proteomes" id="UP000613177">
    <property type="component" value="Unassembled WGS sequence"/>
</dbReference>
<organism evidence="6 7">
    <name type="scientific">Thamnidium elegans</name>
    <dbReference type="NCBI Taxonomy" id="101142"/>
    <lineage>
        <taxon>Eukaryota</taxon>
        <taxon>Fungi</taxon>
        <taxon>Fungi incertae sedis</taxon>
        <taxon>Mucoromycota</taxon>
        <taxon>Mucoromycotina</taxon>
        <taxon>Mucoromycetes</taxon>
        <taxon>Mucorales</taxon>
        <taxon>Mucorineae</taxon>
        <taxon>Mucoraceae</taxon>
        <taxon>Thamnidium</taxon>
    </lineage>
</organism>
<dbReference type="Gene3D" id="3.10.129.10">
    <property type="entry name" value="Hotdog Thioesterase"/>
    <property type="match status" value="2"/>
</dbReference>
<dbReference type="InterPro" id="IPR029069">
    <property type="entry name" value="HotDog_dom_sf"/>
</dbReference>
<feature type="domain" description="HotDog ACOT-type" evidence="5">
    <location>
        <begin position="116"/>
        <end position="253"/>
    </location>
</feature>
<comment type="similarity">
    <text evidence="1">Belongs to the acyl coenzyme A hydrolase family.</text>
</comment>
<reference evidence="6" key="1">
    <citation type="submission" date="2021-01" db="EMBL/GenBank/DDBJ databases">
        <title>Metabolic potential, ecology and presence of endohyphal bacteria is reflected in genomic diversity of Mucoromycotina.</title>
        <authorList>
            <person name="Muszewska A."/>
            <person name="Okrasinska A."/>
            <person name="Steczkiewicz K."/>
            <person name="Drgas O."/>
            <person name="Orlowska M."/>
            <person name="Perlinska-Lenart U."/>
            <person name="Aleksandrzak-Piekarczyk T."/>
            <person name="Szatraj K."/>
            <person name="Zielenkiewicz U."/>
            <person name="Pilsyk S."/>
            <person name="Malc E."/>
            <person name="Mieczkowski P."/>
            <person name="Kruszewska J.S."/>
            <person name="Biernat P."/>
            <person name="Pawlowska J."/>
        </authorList>
    </citation>
    <scope>NUCLEOTIDE SEQUENCE</scope>
    <source>
        <strain evidence="6">WA0000018081</strain>
    </source>
</reference>
<evidence type="ECO:0000256" key="3">
    <source>
        <dbReference type="ARBA" id="ARBA00022801"/>
    </source>
</evidence>
<evidence type="ECO:0000313" key="7">
    <source>
        <dbReference type="Proteomes" id="UP000613177"/>
    </source>
</evidence>
<dbReference type="PANTHER" id="PTHR12655:SF0">
    <property type="entry name" value="ACYL-COENZYME A THIOESTERASE 9, MITOCHONDRIAL"/>
    <property type="match status" value="1"/>
</dbReference>
<dbReference type="AlphaFoldDB" id="A0A8H7SWW8"/>
<evidence type="ECO:0000313" key="6">
    <source>
        <dbReference type="EMBL" id="KAG2237049.1"/>
    </source>
</evidence>
<dbReference type="PANTHER" id="PTHR12655">
    <property type="entry name" value="ACYL-COA THIOESTERASE"/>
    <property type="match status" value="1"/>
</dbReference>
<dbReference type="CDD" id="cd03442">
    <property type="entry name" value="BFIT_BACH"/>
    <property type="match status" value="2"/>
</dbReference>
<dbReference type="GO" id="GO:0005739">
    <property type="term" value="C:mitochondrion"/>
    <property type="evidence" value="ECO:0007669"/>
    <property type="project" value="TreeGrafter"/>
</dbReference>
<proteinExistence type="inferred from homology"/>
<gene>
    <name evidence="6" type="ORF">INT48_001817</name>
</gene>